<evidence type="ECO:0000313" key="4">
    <source>
        <dbReference type="Proteomes" id="UP000578077"/>
    </source>
</evidence>
<accession>A0A841E1X7</accession>
<dbReference type="EMBL" id="JACHLY010000001">
    <property type="protein sequence ID" value="MBB5997046.1"/>
    <property type="molecule type" value="Genomic_DNA"/>
</dbReference>
<organism evidence="3 4">
    <name type="scientific">Streptomonospora salina</name>
    <dbReference type="NCBI Taxonomy" id="104205"/>
    <lineage>
        <taxon>Bacteria</taxon>
        <taxon>Bacillati</taxon>
        <taxon>Actinomycetota</taxon>
        <taxon>Actinomycetes</taxon>
        <taxon>Streptosporangiales</taxon>
        <taxon>Nocardiopsidaceae</taxon>
        <taxon>Streptomonospora</taxon>
    </lineage>
</organism>
<feature type="transmembrane region" description="Helical" evidence="2">
    <location>
        <begin position="26"/>
        <end position="44"/>
    </location>
</feature>
<name>A0A841E1X7_9ACTN</name>
<dbReference type="Proteomes" id="UP000578077">
    <property type="component" value="Unassembled WGS sequence"/>
</dbReference>
<reference evidence="3 4" key="1">
    <citation type="submission" date="2020-08" db="EMBL/GenBank/DDBJ databases">
        <title>Sequencing the genomes of 1000 actinobacteria strains.</title>
        <authorList>
            <person name="Klenk H.-P."/>
        </authorList>
    </citation>
    <scope>NUCLEOTIDE SEQUENCE [LARGE SCALE GENOMIC DNA]</scope>
    <source>
        <strain evidence="3 4">DSM 44593</strain>
    </source>
</reference>
<dbReference type="RefSeq" id="WP_184633366.1">
    <property type="nucleotide sequence ID" value="NZ_BAABKT010000003.1"/>
</dbReference>
<evidence type="ECO:0000256" key="1">
    <source>
        <dbReference type="SAM" id="MobiDB-lite"/>
    </source>
</evidence>
<sequence>MSDTQAQAPAHSPSDRPAVPARIRPVLLSGGAILVFTGVAVWILRRNGRYPSRGRHRRPS</sequence>
<comment type="caution">
    <text evidence="3">The sequence shown here is derived from an EMBL/GenBank/DDBJ whole genome shotgun (WGS) entry which is preliminary data.</text>
</comment>
<dbReference type="AlphaFoldDB" id="A0A841E1X7"/>
<keyword evidence="4" id="KW-1185">Reference proteome</keyword>
<proteinExistence type="predicted"/>
<feature type="region of interest" description="Disordered" evidence="1">
    <location>
        <begin position="1"/>
        <end position="20"/>
    </location>
</feature>
<gene>
    <name evidence="3" type="ORF">HNR25_000797</name>
</gene>
<keyword evidence="2" id="KW-1133">Transmembrane helix</keyword>
<evidence type="ECO:0000256" key="2">
    <source>
        <dbReference type="SAM" id="Phobius"/>
    </source>
</evidence>
<keyword evidence="2" id="KW-0812">Transmembrane</keyword>
<protein>
    <submittedName>
        <fullName evidence="3">Uncharacterized protein</fullName>
    </submittedName>
</protein>
<evidence type="ECO:0000313" key="3">
    <source>
        <dbReference type="EMBL" id="MBB5997046.1"/>
    </source>
</evidence>
<keyword evidence="2" id="KW-0472">Membrane</keyword>